<name>A0ABT7SVM6_9ALTE</name>
<sequence>MADNSEFKEVYNWWYFLAALGTLVALPLMHIVLGWIVFFFSH</sequence>
<accession>A0ABT7SVM6</accession>
<feature type="transmembrane region" description="Helical" evidence="1">
    <location>
        <begin position="13"/>
        <end position="40"/>
    </location>
</feature>
<keyword evidence="1" id="KW-0472">Membrane</keyword>
<dbReference type="RefSeq" id="WP_289364532.1">
    <property type="nucleotide sequence ID" value="NZ_JAUCBP010000007.1"/>
</dbReference>
<protein>
    <submittedName>
        <fullName evidence="2">Uncharacterized protein</fullName>
    </submittedName>
</protein>
<comment type="caution">
    <text evidence="2">The sequence shown here is derived from an EMBL/GenBank/DDBJ whole genome shotgun (WGS) entry which is preliminary data.</text>
</comment>
<keyword evidence="1" id="KW-1133">Transmembrane helix</keyword>
<evidence type="ECO:0000313" key="3">
    <source>
        <dbReference type="Proteomes" id="UP001234343"/>
    </source>
</evidence>
<gene>
    <name evidence="2" type="ORF">QTP81_06535</name>
</gene>
<dbReference type="Proteomes" id="UP001234343">
    <property type="component" value="Unassembled WGS sequence"/>
</dbReference>
<proteinExistence type="predicted"/>
<keyword evidence="1" id="KW-0812">Transmembrane</keyword>
<evidence type="ECO:0000256" key="1">
    <source>
        <dbReference type="SAM" id="Phobius"/>
    </source>
</evidence>
<dbReference type="EMBL" id="JAUCBP010000007">
    <property type="protein sequence ID" value="MDM7860246.1"/>
    <property type="molecule type" value="Genomic_DNA"/>
</dbReference>
<evidence type="ECO:0000313" key="2">
    <source>
        <dbReference type="EMBL" id="MDM7860246.1"/>
    </source>
</evidence>
<keyword evidence="3" id="KW-1185">Reference proteome</keyword>
<reference evidence="2 3" key="1">
    <citation type="submission" date="2023-06" db="EMBL/GenBank/DDBJ databases">
        <title>Alteromonas sp. ASW11-36 isolated from intertidal sand.</title>
        <authorList>
            <person name="Li Y."/>
        </authorList>
    </citation>
    <scope>NUCLEOTIDE SEQUENCE [LARGE SCALE GENOMIC DNA]</scope>
    <source>
        <strain evidence="2 3">ASW11-36</strain>
    </source>
</reference>
<organism evidence="2 3">
    <name type="scientific">Alteromonas arenosi</name>
    <dbReference type="NCBI Taxonomy" id="3055817"/>
    <lineage>
        <taxon>Bacteria</taxon>
        <taxon>Pseudomonadati</taxon>
        <taxon>Pseudomonadota</taxon>
        <taxon>Gammaproteobacteria</taxon>
        <taxon>Alteromonadales</taxon>
        <taxon>Alteromonadaceae</taxon>
        <taxon>Alteromonas/Salinimonas group</taxon>
        <taxon>Alteromonas</taxon>
    </lineage>
</organism>